<comment type="caution">
    <text evidence="4">The sequence shown here is derived from an EMBL/GenBank/DDBJ whole genome shotgun (WGS) entry which is preliminary data.</text>
</comment>
<evidence type="ECO:0000313" key="5">
    <source>
        <dbReference type="Proteomes" id="UP001501867"/>
    </source>
</evidence>
<organism evidence="4 5">
    <name type="scientific">Streptomyces polychromogenes</name>
    <dbReference type="NCBI Taxonomy" id="67342"/>
    <lineage>
        <taxon>Bacteria</taxon>
        <taxon>Bacillati</taxon>
        <taxon>Actinomycetota</taxon>
        <taxon>Actinomycetes</taxon>
        <taxon>Kitasatosporales</taxon>
        <taxon>Streptomycetaceae</taxon>
        <taxon>Streptomyces</taxon>
    </lineage>
</organism>
<dbReference type="InterPro" id="IPR050832">
    <property type="entry name" value="Bact_Acetyltransf"/>
</dbReference>
<sequence length="172" mass="19241">MTITVREMDGADIEAVSAIRVRGWQAAYAGLVPREYLDAMTVEEDAEQRRRWFSRPERTSRDLVALGGSGPVGWIAYGPWRGEPPAAEAVGEVYALYVSPELIGTGIGRRLLDEAHARMRAEGFTTSALWVLAGNERGRRFYERAGYRADGEARDDPYDTIVLTELRHLRAL</sequence>
<keyword evidence="5" id="KW-1185">Reference proteome</keyword>
<dbReference type="Pfam" id="PF00583">
    <property type="entry name" value="Acetyltransf_1"/>
    <property type="match status" value="1"/>
</dbReference>
<dbReference type="SUPFAM" id="SSF55729">
    <property type="entry name" value="Acyl-CoA N-acyltransferases (Nat)"/>
    <property type="match status" value="1"/>
</dbReference>
<feature type="domain" description="N-acetyltransferase" evidence="3">
    <location>
        <begin position="3"/>
        <end position="168"/>
    </location>
</feature>
<keyword evidence="1" id="KW-0808">Transferase</keyword>
<dbReference type="RefSeq" id="WP_344167367.1">
    <property type="nucleotide sequence ID" value="NZ_BAAABV010000028.1"/>
</dbReference>
<evidence type="ECO:0000256" key="2">
    <source>
        <dbReference type="ARBA" id="ARBA00023315"/>
    </source>
</evidence>
<keyword evidence="2" id="KW-0012">Acyltransferase</keyword>
<dbReference type="PROSITE" id="PS51186">
    <property type="entry name" value="GNAT"/>
    <property type="match status" value="1"/>
</dbReference>
<protein>
    <submittedName>
        <fullName evidence="4">GNAT family N-acetyltransferase</fullName>
    </submittedName>
</protein>
<dbReference type="Proteomes" id="UP001501867">
    <property type="component" value="Unassembled WGS sequence"/>
</dbReference>
<dbReference type="InterPro" id="IPR000182">
    <property type="entry name" value="GNAT_dom"/>
</dbReference>
<evidence type="ECO:0000259" key="3">
    <source>
        <dbReference type="PROSITE" id="PS51186"/>
    </source>
</evidence>
<name>A0ABP3FH18_9ACTN</name>
<accession>A0ABP3FH18</accession>
<dbReference type="EMBL" id="BAAABV010000028">
    <property type="protein sequence ID" value="GAA0317688.1"/>
    <property type="molecule type" value="Genomic_DNA"/>
</dbReference>
<dbReference type="InterPro" id="IPR016181">
    <property type="entry name" value="Acyl_CoA_acyltransferase"/>
</dbReference>
<dbReference type="Gene3D" id="3.40.630.30">
    <property type="match status" value="1"/>
</dbReference>
<dbReference type="PANTHER" id="PTHR43877">
    <property type="entry name" value="AMINOALKYLPHOSPHONATE N-ACETYLTRANSFERASE-RELATED-RELATED"/>
    <property type="match status" value="1"/>
</dbReference>
<proteinExistence type="predicted"/>
<gene>
    <name evidence="4" type="ORF">GCM10010302_65960</name>
</gene>
<evidence type="ECO:0000313" key="4">
    <source>
        <dbReference type="EMBL" id="GAA0317688.1"/>
    </source>
</evidence>
<reference evidence="5" key="1">
    <citation type="journal article" date="2019" name="Int. J. Syst. Evol. Microbiol.">
        <title>The Global Catalogue of Microorganisms (GCM) 10K type strain sequencing project: providing services to taxonomists for standard genome sequencing and annotation.</title>
        <authorList>
            <consortium name="The Broad Institute Genomics Platform"/>
            <consortium name="The Broad Institute Genome Sequencing Center for Infectious Disease"/>
            <person name="Wu L."/>
            <person name="Ma J."/>
        </authorList>
    </citation>
    <scope>NUCLEOTIDE SEQUENCE [LARGE SCALE GENOMIC DNA]</scope>
    <source>
        <strain evidence="5">JCM 4505</strain>
    </source>
</reference>
<evidence type="ECO:0000256" key="1">
    <source>
        <dbReference type="ARBA" id="ARBA00022679"/>
    </source>
</evidence>
<dbReference type="CDD" id="cd04301">
    <property type="entry name" value="NAT_SF"/>
    <property type="match status" value="1"/>
</dbReference>